<gene>
    <name evidence="2" type="ORF">SMI01S_37120</name>
</gene>
<evidence type="ECO:0000256" key="1">
    <source>
        <dbReference type="SAM" id="SignalP"/>
    </source>
</evidence>
<dbReference type="RefSeq" id="WP_139185403.1">
    <property type="nucleotide sequence ID" value="NZ_BJXH01000066.1"/>
</dbReference>
<reference evidence="2 3" key="1">
    <citation type="submission" date="2019-07" db="EMBL/GenBank/DDBJ databases">
        <title>Whole genome shotgun sequence of Sphingobacterium mizutaii NBRC 14946.</title>
        <authorList>
            <person name="Hosoyama A."/>
            <person name="Uohara A."/>
            <person name="Ohji S."/>
            <person name="Ichikawa N."/>
        </authorList>
    </citation>
    <scope>NUCLEOTIDE SEQUENCE [LARGE SCALE GENOMIC DNA]</scope>
    <source>
        <strain evidence="2 3">NBRC 14946</strain>
    </source>
</reference>
<accession>A0ABQ0WBB4</accession>
<organism evidence="2 3">
    <name type="scientific">Sphingobacterium mizutaii NBRC 14946 = DSM 11724</name>
    <dbReference type="NCBI Taxonomy" id="1220576"/>
    <lineage>
        <taxon>Bacteria</taxon>
        <taxon>Pseudomonadati</taxon>
        <taxon>Bacteroidota</taxon>
        <taxon>Sphingobacteriia</taxon>
        <taxon>Sphingobacteriales</taxon>
        <taxon>Sphingobacteriaceae</taxon>
        <taxon>Sphingobacterium</taxon>
    </lineage>
</organism>
<dbReference type="Proteomes" id="UP000321676">
    <property type="component" value="Unassembled WGS sequence"/>
</dbReference>
<feature type="signal peptide" evidence="1">
    <location>
        <begin position="1"/>
        <end position="19"/>
    </location>
</feature>
<name>A0ABQ0WBB4_9SPHI</name>
<evidence type="ECO:0000313" key="3">
    <source>
        <dbReference type="Proteomes" id="UP000321676"/>
    </source>
</evidence>
<keyword evidence="3" id="KW-1185">Reference proteome</keyword>
<evidence type="ECO:0000313" key="2">
    <source>
        <dbReference type="EMBL" id="GEM70106.1"/>
    </source>
</evidence>
<proteinExistence type="predicted"/>
<keyword evidence="1" id="KW-0732">Signal</keyword>
<sequence length="305" mass="35592">MRIQILMIVFMLGMSQVFSQDQQAAERLQAKFEKLISKGIKPDSTASIVILTDSNKSYEVSVSSNIHSYQLGIITGIDSIKSDLEKNYLYSYHLLKDSIRNKVYVKYGTEQLYVFGEYNALASYPGGINEFKKIIFAMMEENMDSSKLDQYDWGQKIQFKIKSSGEMIFMNKNNLADLIDLKKLRKWHPSIELGYLVTEYFETDTLFKEDFLKTKAFDFEVNRIDYFSIDSQNQEVKASKEKPDLSEQKIVLSYIFLYDEFLDPIILKGEPKASQELIDFLALKDYNFDNKLYSEYPVTVYIYQE</sequence>
<dbReference type="EMBL" id="BJXH01000066">
    <property type="protein sequence ID" value="GEM70106.1"/>
    <property type="molecule type" value="Genomic_DNA"/>
</dbReference>
<feature type="chain" id="PRO_5047477995" evidence="1">
    <location>
        <begin position="20"/>
        <end position="305"/>
    </location>
</feature>
<comment type="caution">
    <text evidence="2">The sequence shown here is derived from an EMBL/GenBank/DDBJ whole genome shotgun (WGS) entry which is preliminary data.</text>
</comment>
<protein>
    <submittedName>
        <fullName evidence="2">Uncharacterized protein</fullName>
    </submittedName>
</protein>